<dbReference type="GO" id="GO:1990234">
    <property type="term" value="C:transferase complex"/>
    <property type="evidence" value="ECO:0007669"/>
    <property type="project" value="UniProtKB-ARBA"/>
</dbReference>
<dbReference type="InterPro" id="IPR011047">
    <property type="entry name" value="Quinoprotein_ADH-like_sf"/>
</dbReference>
<protein>
    <recommendedName>
        <fullName evidence="7">WD40 repeat-like protein</fullName>
    </recommendedName>
</protein>
<evidence type="ECO:0000313" key="5">
    <source>
        <dbReference type="EMBL" id="KIK38891.1"/>
    </source>
</evidence>
<dbReference type="PROSITE" id="PS50294">
    <property type="entry name" value="WD_REPEATS_REGION"/>
    <property type="match status" value="1"/>
</dbReference>
<keyword evidence="2" id="KW-0677">Repeat</keyword>
<dbReference type="PANTHER" id="PTHR22847">
    <property type="entry name" value="WD40 REPEAT PROTEIN"/>
    <property type="match status" value="1"/>
</dbReference>
<accession>A0A0D0AAT0</accession>
<dbReference type="PROSITE" id="PS50082">
    <property type="entry name" value="WD_REPEATS_2"/>
    <property type="match status" value="2"/>
</dbReference>
<feature type="compositionally biased region" description="Basic and acidic residues" evidence="4">
    <location>
        <begin position="421"/>
        <end position="432"/>
    </location>
</feature>
<dbReference type="InterPro" id="IPR015943">
    <property type="entry name" value="WD40/YVTN_repeat-like_dom_sf"/>
</dbReference>
<dbReference type="Gene3D" id="2.130.10.10">
    <property type="entry name" value="YVTN repeat-like/Quinoprotein amine dehydrogenase"/>
    <property type="match status" value="2"/>
</dbReference>
<dbReference type="Pfam" id="PF00400">
    <property type="entry name" value="WD40"/>
    <property type="match status" value="3"/>
</dbReference>
<feature type="region of interest" description="Disordered" evidence="4">
    <location>
        <begin position="392"/>
        <end position="488"/>
    </location>
</feature>
<evidence type="ECO:0000256" key="3">
    <source>
        <dbReference type="PROSITE-ProRule" id="PRU00221"/>
    </source>
</evidence>
<dbReference type="CDD" id="cd00200">
    <property type="entry name" value="WD40"/>
    <property type="match status" value="1"/>
</dbReference>
<dbReference type="HOGENOM" id="CLU_000288_57_37_1"/>
<evidence type="ECO:0000256" key="4">
    <source>
        <dbReference type="SAM" id="MobiDB-lite"/>
    </source>
</evidence>
<keyword evidence="6" id="KW-1185">Reference proteome</keyword>
<feature type="repeat" description="WD" evidence="3">
    <location>
        <begin position="87"/>
        <end position="107"/>
    </location>
</feature>
<dbReference type="PANTHER" id="PTHR22847:SF637">
    <property type="entry name" value="WD REPEAT DOMAIN 5B"/>
    <property type="match status" value="1"/>
</dbReference>
<evidence type="ECO:0008006" key="7">
    <source>
        <dbReference type="Google" id="ProtNLM"/>
    </source>
</evidence>
<evidence type="ECO:0000313" key="6">
    <source>
        <dbReference type="Proteomes" id="UP000054485"/>
    </source>
</evidence>
<dbReference type="InParanoid" id="A0A0D0AAT0"/>
<proteinExistence type="predicted"/>
<dbReference type="SUPFAM" id="SSF50998">
    <property type="entry name" value="Quinoprotein alcohol dehydrogenase-like"/>
    <property type="match status" value="1"/>
</dbReference>
<dbReference type="Proteomes" id="UP000054485">
    <property type="component" value="Unassembled WGS sequence"/>
</dbReference>
<sequence>MDGPTKQNSLATMPYQKIKMNIYVHRILHLLDGKRIIMYSTNGSFRVWDLETGTQVGEEWEDKEQPEELGAIIVLVLSPDGKKIASAGNRDGAVKLWNVDTGKVIKTLTGHTGRVGSVSWSPDGGRVVSGSADTTFRVWDVESGKTILGPINILDTWEYDSEEFVYHHWVVCYSPDAKMIATGARNFLHIRDANTGKSLKTPSSIGLFVSSLAWTWDGKTLVVGGLFGITKFDTATWTDHKVQVAGLHFVVSPNGRILASTSILDPTPQLWDLETGQFIGAPLNHQQGNLEPVKSMTFSADGKFFVTCCGDHIYIWDVSAIVKEAGLPSDIADVTPRPAQNTTGARQIPPGFFDDALREANLRIRPSHAPDDRPTLTPRQRILSPFASFWHSSKPHEASEPTTKSQSRPFSWTRNLSGMLRRGDGSEMRLREVQVPCTAGKPRNYHARKKPAASSSRPCNTHTTQQHSMATQNTSSSLQLPPPTAATSTLSAVAGSAGATGTPRPRITIDSGWRTRFVLWFCCMPVQHTDGQN</sequence>
<feature type="compositionally biased region" description="Polar residues" evidence="4">
    <location>
        <begin position="453"/>
        <end position="479"/>
    </location>
</feature>
<dbReference type="AlphaFoldDB" id="A0A0D0AAT0"/>
<dbReference type="InterPro" id="IPR001680">
    <property type="entry name" value="WD40_rpt"/>
</dbReference>
<dbReference type="EMBL" id="KN835369">
    <property type="protein sequence ID" value="KIK38891.1"/>
    <property type="molecule type" value="Genomic_DNA"/>
</dbReference>
<reference evidence="6" key="2">
    <citation type="submission" date="2015-01" db="EMBL/GenBank/DDBJ databases">
        <title>Evolutionary Origins and Diversification of the Mycorrhizal Mutualists.</title>
        <authorList>
            <consortium name="DOE Joint Genome Institute"/>
            <consortium name="Mycorrhizal Genomics Consortium"/>
            <person name="Kohler A."/>
            <person name="Kuo A."/>
            <person name="Nagy L.G."/>
            <person name="Floudas D."/>
            <person name="Copeland A."/>
            <person name="Barry K.W."/>
            <person name="Cichocki N."/>
            <person name="Veneault-Fourrey C."/>
            <person name="LaButti K."/>
            <person name="Lindquist E.A."/>
            <person name="Lipzen A."/>
            <person name="Lundell T."/>
            <person name="Morin E."/>
            <person name="Murat C."/>
            <person name="Riley R."/>
            <person name="Ohm R."/>
            <person name="Sun H."/>
            <person name="Tunlid A."/>
            <person name="Henrissat B."/>
            <person name="Grigoriev I.V."/>
            <person name="Hibbett D.S."/>
            <person name="Martin F."/>
        </authorList>
    </citation>
    <scope>NUCLEOTIDE SEQUENCE [LARGE SCALE GENOMIC DNA]</scope>
    <source>
        <strain evidence="6">UH-Slu-Lm8-n1</strain>
    </source>
</reference>
<evidence type="ECO:0000256" key="2">
    <source>
        <dbReference type="ARBA" id="ARBA00022737"/>
    </source>
</evidence>
<gene>
    <name evidence="5" type="ORF">CY34DRAFT_808920</name>
</gene>
<reference evidence="5 6" key="1">
    <citation type="submission" date="2014-04" db="EMBL/GenBank/DDBJ databases">
        <authorList>
            <consortium name="DOE Joint Genome Institute"/>
            <person name="Kuo A."/>
            <person name="Ruytinx J."/>
            <person name="Rineau F."/>
            <person name="Colpaert J."/>
            <person name="Kohler A."/>
            <person name="Nagy L.G."/>
            <person name="Floudas D."/>
            <person name="Copeland A."/>
            <person name="Barry K.W."/>
            <person name="Cichocki N."/>
            <person name="Veneault-Fourrey C."/>
            <person name="LaButti K."/>
            <person name="Lindquist E.A."/>
            <person name="Lipzen A."/>
            <person name="Lundell T."/>
            <person name="Morin E."/>
            <person name="Murat C."/>
            <person name="Sun H."/>
            <person name="Tunlid A."/>
            <person name="Henrissat B."/>
            <person name="Grigoriev I.V."/>
            <person name="Hibbett D.S."/>
            <person name="Martin F."/>
            <person name="Nordberg H.P."/>
            <person name="Cantor M.N."/>
            <person name="Hua S.X."/>
        </authorList>
    </citation>
    <scope>NUCLEOTIDE SEQUENCE [LARGE SCALE GENOMIC DNA]</scope>
    <source>
        <strain evidence="5 6">UH-Slu-Lm8-n1</strain>
    </source>
</reference>
<dbReference type="OrthoDB" id="2692121at2759"/>
<evidence type="ECO:0000256" key="1">
    <source>
        <dbReference type="ARBA" id="ARBA00022574"/>
    </source>
</evidence>
<keyword evidence="1 3" id="KW-0853">WD repeat</keyword>
<name>A0A0D0AAT0_9AGAM</name>
<feature type="repeat" description="WD" evidence="3">
    <location>
        <begin position="108"/>
        <end position="149"/>
    </location>
</feature>
<feature type="compositionally biased region" description="Polar residues" evidence="4">
    <location>
        <begin position="400"/>
        <end position="416"/>
    </location>
</feature>
<dbReference type="STRING" id="930992.A0A0D0AAT0"/>
<organism evidence="5 6">
    <name type="scientific">Suillus luteus UH-Slu-Lm8-n1</name>
    <dbReference type="NCBI Taxonomy" id="930992"/>
    <lineage>
        <taxon>Eukaryota</taxon>
        <taxon>Fungi</taxon>
        <taxon>Dikarya</taxon>
        <taxon>Basidiomycota</taxon>
        <taxon>Agaricomycotina</taxon>
        <taxon>Agaricomycetes</taxon>
        <taxon>Agaricomycetidae</taxon>
        <taxon>Boletales</taxon>
        <taxon>Suillineae</taxon>
        <taxon>Suillaceae</taxon>
        <taxon>Suillus</taxon>
    </lineage>
</organism>
<dbReference type="SMART" id="SM00320">
    <property type="entry name" value="WD40"/>
    <property type="match status" value="4"/>
</dbReference>